<accession>A0A5N5TB82</accession>
<comment type="caution">
    <text evidence="1">The sequence shown here is derived from an EMBL/GenBank/DDBJ whole genome shotgun (WGS) entry which is preliminary data.</text>
</comment>
<evidence type="ECO:0000313" key="1">
    <source>
        <dbReference type="EMBL" id="KAB7502220.1"/>
    </source>
</evidence>
<organism evidence="1 2">
    <name type="scientific">Armadillidium nasatum</name>
    <dbReference type="NCBI Taxonomy" id="96803"/>
    <lineage>
        <taxon>Eukaryota</taxon>
        <taxon>Metazoa</taxon>
        <taxon>Ecdysozoa</taxon>
        <taxon>Arthropoda</taxon>
        <taxon>Crustacea</taxon>
        <taxon>Multicrustacea</taxon>
        <taxon>Malacostraca</taxon>
        <taxon>Eumalacostraca</taxon>
        <taxon>Peracarida</taxon>
        <taxon>Isopoda</taxon>
        <taxon>Oniscidea</taxon>
        <taxon>Crinocheta</taxon>
        <taxon>Armadillidiidae</taxon>
        <taxon>Armadillidium</taxon>
    </lineage>
</organism>
<keyword evidence="2" id="KW-1185">Reference proteome</keyword>
<protein>
    <submittedName>
        <fullName evidence="1">Uncharacterized protein</fullName>
    </submittedName>
</protein>
<evidence type="ECO:0000313" key="2">
    <source>
        <dbReference type="Proteomes" id="UP000326759"/>
    </source>
</evidence>
<sequence length="119" mass="13653">MSDNISTENLLAYIERKKVLMPLKTLWVLVTGIDFLFRSLTYKSCTDFNCINPLRLTRPADSISTTSRAVKTFDEIKVSLEKTERKIKKVLNSESDFIFYPPLPPAMIVDTSVTHEDLH</sequence>
<proteinExistence type="predicted"/>
<name>A0A5N5TB82_9CRUS</name>
<gene>
    <name evidence="1" type="ORF">Anas_10780</name>
</gene>
<dbReference type="OrthoDB" id="10448690at2759"/>
<reference evidence="1 2" key="1">
    <citation type="journal article" date="2019" name="PLoS Biol.">
        <title>Sex chromosomes control vertical transmission of feminizing Wolbachia symbionts in an isopod.</title>
        <authorList>
            <person name="Becking T."/>
            <person name="Chebbi M.A."/>
            <person name="Giraud I."/>
            <person name="Moumen B."/>
            <person name="Laverre T."/>
            <person name="Caubet Y."/>
            <person name="Peccoud J."/>
            <person name="Gilbert C."/>
            <person name="Cordaux R."/>
        </authorList>
    </citation>
    <scope>NUCLEOTIDE SEQUENCE [LARGE SCALE GENOMIC DNA]</scope>
    <source>
        <strain evidence="1">ANa2</strain>
        <tissue evidence="1">Whole body excluding digestive tract and cuticle</tissue>
    </source>
</reference>
<feature type="non-terminal residue" evidence="1">
    <location>
        <position position="119"/>
    </location>
</feature>
<dbReference type="AlphaFoldDB" id="A0A5N5TB82"/>
<dbReference type="Proteomes" id="UP000326759">
    <property type="component" value="Unassembled WGS sequence"/>
</dbReference>
<dbReference type="EMBL" id="SEYY01008259">
    <property type="protein sequence ID" value="KAB7502220.1"/>
    <property type="molecule type" value="Genomic_DNA"/>
</dbReference>